<dbReference type="Gene3D" id="2.10.60.10">
    <property type="entry name" value="CD59"/>
    <property type="match status" value="1"/>
</dbReference>
<reference evidence="1" key="2">
    <citation type="journal article" date="2014" name="BMC Genomics">
        <title>A genomic perspective to assessing quality of mass-reared SIT flies used in Mediterranean fruit fly (Ceratitis capitata) eradication in California.</title>
        <authorList>
            <person name="Calla B."/>
            <person name="Hall B."/>
            <person name="Hou S."/>
            <person name="Geib S.M."/>
        </authorList>
    </citation>
    <scope>NUCLEOTIDE SEQUENCE</scope>
</reference>
<dbReference type="InterPro" id="IPR045860">
    <property type="entry name" value="Snake_toxin-like_sf"/>
</dbReference>
<dbReference type="OrthoDB" id="8188927at2759"/>
<dbReference type="AlphaFoldDB" id="W8B8P6"/>
<proteinExistence type="evidence at transcript level"/>
<dbReference type="SUPFAM" id="SSF57302">
    <property type="entry name" value="Snake toxin-like"/>
    <property type="match status" value="1"/>
</dbReference>
<organism evidence="1">
    <name type="scientific">Ceratitis capitata</name>
    <name type="common">Mediterranean fruit fly</name>
    <name type="synonym">Tephritis capitata</name>
    <dbReference type="NCBI Taxonomy" id="7213"/>
    <lineage>
        <taxon>Eukaryota</taxon>
        <taxon>Metazoa</taxon>
        <taxon>Ecdysozoa</taxon>
        <taxon>Arthropoda</taxon>
        <taxon>Hexapoda</taxon>
        <taxon>Insecta</taxon>
        <taxon>Pterygota</taxon>
        <taxon>Neoptera</taxon>
        <taxon>Endopterygota</taxon>
        <taxon>Diptera</taxon>
        <taxon>Brachycera</taxon>
        <taxon>Muscomorpha</taxon>
        <taxon>Tephritoidea</taxon>
        <taxon>Tephritidae</taxon>
        <taxon>Ceratitis</taxon>
        <taxon>Ceratitis</taxon>
    </lineage>
</organism>
<protein>
    <submittedName>
        <fullName evidence="1">Uncharacterized protein</fullName>
    </submittedName>
</protein>
<sequence>MSPFTSDLNINKDNNSNTIAMITADNMPALLMMATDNVNQNNNNKSSNNNNDSIGCDNMSLLMSRCRRNISQRANDLMSYQNVLVMLTVLVCGLATVNGLKCNMCGQYNEGVGSITPCLNYSDQYAHLYLKECSKKSEKYCVKYVSELSTVRDCATECVEKEIWETQTYCCNTDGCNGSNNLQISKPLLLLPLIYCIYKMLLVAYNERH</sequence>
<name>W8B8P6_CERCA</name>
<accession>W8B8P6</accession>
<reference evidence="1" key="1">
    <citation type="submission" date="2013-07" db="EMBL/GenBank/DDBJ databases">
        <authorList>
            <person name="Geib S."/>
        </authorList>
    </citation>
    <scope>NUCLEOTIDE SEQUENCE</scope>
</reference>
<dbReference type="EMBL" id="GAMC01020401">
    <property type="protein sequence ID" value="JAB86154.1"/>
    <property type="molecule type" value="mRNA"/>
</dbReference>
<evidence type="ECO:0000313" key="1">
    <source>
        <dbReference type="EMBL" id="JAB86154.1"/>
    </source>
</evidence>